<name>A0A419X8P6_9BACT</name>
<dbReference type="SUPFAM" id="SSF51419">
    <property type="entry name" value="PLP-binding barrel"/>
    <property type="match status" value="1"/>
</dbReference>
<evidence type="ECO:0000313" key="6">
    <source>
        <dbReference type="Proteomes" id="UP000284531"/>
    </source>
</evidence>
<keyword evidence="3" id="KW-0413">Isomerase</keyword>
<accession>A0A419X8P6</accession>
<dbReference type="EMBL" id="RAPQ01000008">
    <property type="protein sequence ID" value="RKE04123.1"/>
    <property type="molecule type" value="Genomic_DNA"/>
</dbReference>
<evidence type="ECO:0000313" key="5">
    <source>
        <dbReference type="EMBL" id="RKE04123.1"/>
    </source>
</evidence>
<evidence type="ECO:0000259" key="4">
    <source>
        <dbReference type="Pfam" id="PF01168"/>
    </source>
</evidence>
<organism evidence="5 6">
    <name type="scientific">Marinifilum flexuosum</name>
    <dbReference type="NCBI Taxonomy" id="1117708"/>
    <lineage>
        <taxon>Bacteria</taxon>
        <taxon>Pseudomonadati</taxon>
        <taxon>Bacteroidota</taxon>
        <taxon>Bacteroidia</taxon>
        <taxon>Marinilabiliales</taxon>
        <taxon>Marinifilaceae</taxon>
    </lineage>
</organism>
<keyword evidence="2" id="KW-0663">Pyridoxal phosphate</keyword>
<evidence type="ECO:0000256" key="3">
    <source>
        <dbReference type="ARBA" id="ARBA00023235"/>
    </source>
</evidence>
<evidence type="ECO:0000256" key="1">
    <source>
        <dbReference type="ARBA" id="ARBA00001933"/>
    </source>
</evidence>
<dbReference type="RefSeq" id="WP_120238927.1">
    <property type="nucleotide sequence ID" value="NZ_RAPQ01000008.1"/>
</dbReference>
<reference evidence="5 6" key="1">
    <citation type="submission" date="2018-09" db="EMBL/GenBank/DDBJ databases">
        <title>Genomic Encyclopedia of Archaeal and Bacterial Type Strains, Phase II (KMG-II): from individual species to whole genera.</title>
        <authorList>
            <person name="Goeker M."/>
        </authorList>
    </citation>
    <scope>NUCLEOTIDE SEQUENCE [LARGE SCALE GENOMIC DNA]</scope>
    <source>
        <strain evidence="5 6">DSM 21950</strain>
    </source>
</reference>
<dbReference type="Gene3D" id="3.20.20.10">
    <property type="entry name" value="Alanine racemase"/>
    <property type="match status" value="1"/>
</dbReference>
<dbReference type="AlphaFoldDB" id="A0A419X8P6"/>
<dbReference type="GO" id="GO:0008784">
    <property type="term" value="F:alanine racemase activity"/>
    <property type="evidence" value="ECO:0007669"/>
    <property type="project" value="TreeGrafter"/>
</dbReference>
<sequence>MAFVTLNTSKLQENYCFLDKLFKENSIQWTVVSKLLCGNKLFLENLISLGIKSLCDSRVSNLKMIKKLDPNIETIYIKPPPKLSVSEIIKYADVSVNTELKTIDLLSREALKQDKKHKIIIMIEMGELREGVMREDFIDFYKKVFELPNIEVVGIGTNLTCLNGVLPNEDKLIQLSLYRQLIEAKFDKKIPLVSGGSSVTIPLLLHDILPGGVNHFRVGESLFMGTDVYNDTALEGLNTNVFKLYAEIIELIEKPMLPTGEMGTNVEGESHSLEVDQMGETSYRAIIDLGMLDVDSKHINPKDNSIDLVGASSDMLVVDLGDNKNNYKVGDLIEFTMDYMGVLRIMSSKYIEKRIVEPAAVKENCK</sequence>
<dbReference type="PANTHER" id="PTHR30511">
    <property type="entry name" value="ALANINE RACEMASE"/>
    <property type="match status" value="1"/>
</dbReference>
<dbReference type="InterPro" id="IPR029066">
    <property type="entry name" value="PLP-binding_barrel"/>
</dbReference>
<comment type="cofactor">
    <cofactor evidence="1">
        <name>pyridoxal 5'-phosphate</name>
        <dbReference type="ChEBI" id="CHEBI:597326"/>
    </cofactor>
</comment>
<dbReference type="CDD" id="cd06815">
    <property type="entry name" value="PLPDE_III_AR_like_1"/>
    <property type="match status" value="1"/>
</dbReference>
<feature type="domain" description="Alanine racemase N-terminal" evidence="4">
    <location>
        <begin position="8"/>
        <end position="226"/>
    </location>
</feature>
<comment type="caution">
    <text evidence="5">The sequence shown here is derived from an EMBL/GenBank/DDBJ whole genome shotgun (WGS) entry which is preliminary data.</text>
</comment>
<gene>
    <name evidence="5" type="ORF">BXY64_1137</name>
</gene>
<dbReference type="InterPro" id="IPR001608">
    <property type="entry name" value="Ala_racemase_N"/>
</dbReference>
<dbReference type="InterPro" id="IPR000821">
    <property type="entry name" value="Ala_racemase"/>
</dbReference>
<dbReference type="Pfam" id="PF01168">
    <property type="entry name" value="Ala_racemase_N"/>
    <property type="match status" value="1"/>
</dbReference>
<proteinExistence type="predicted"/>
<dbReference type="OrthoDB" id="504078at2"/>
<protein>
    <submittedName>
        <fullName evidence="5">Putative amino acid racemase</fullName>
    </submittedName>
</protein>
<dbReference type="GO" id="GO:0005829">
    <property type="term" value="C:cytosol"/>
    <property type="evidence" value="ECO:0007669"/>
    <property type="project" value="TreeGrafter"/>
</dbReference>
<dbReference type="PANTHER" id="PTHR30511:SF3">
    <property type="entry name" value="LYSINE RACEMASE"/>
    <property type="match status" value="1"/>
</dbReference>
<dbReference type="GO" id="GO:0030170">
    <property type="term" value="F:pyridoxal phosphate binding"/>
    <property type="evidence" value="ECO:0007669"/>
    <property type="project" value="TreeGrafter"/>
</dbReference>
<keyword evidence="6" id="KW-1185">Reference proteome</keyword>
<dbReference type="Proteomes" id="UP000284531">
    <property type="component" value="Unassembled WGS sequence"/>
</dbReference>
<evidence type="ECO:0000256" key="2">
    <source>
        <dbReference type="ARBA" id="ARBA00022898"/>
    </source>
</evidence>